<accession>A0A1F7J9I8</accession>
<comment type="caution">
    <text evidence="2">The sequence shown here is derived from an EMBL/GenBank/DDBJ whole genome shotgun (WGS) entry which is preliminary data.</text>
</comment>
<proteinExistence type="predicted"/>
<evidence type="ECO:0000313" key="3">
    <source>
        <dbReference type="Proteomes" id="UP000176480"/>
    </source>
</evidence>
<dbReference type="AlphaFoldDB" id="A0A1F7J9I8"/>
<dbReference type="STRING" id="1802067.A2966_03250"/>
<feature type="transmembrane region" description="Helical" evidence="1">
    <location>
        <begin position="56"/>
        <end position="76"/>
    </location>
</feature>
<feature type="transmembrane region" description="Helical" evidence="1">
    <location>
        <begin position="96"/>
        <end position="116"/>
    </location>
</feature>
<evidence type="ECO:0000313" key="2">
    <source>
        <dbReference type="EMBL" id="OGK52284.1"/>
    </source>
</evidence>
<dbReference type="EMBL" id="MGAR01000011">
    <property type="protein sequence ID" value="OGK52284.1"/>
    <property type="molecule type" value="Genomic_DNA"/>
</dbReference>
<dbReference type="Proteomes" id="UP000176480">
    <property type="component" value="Unassembled WGS sequence"/>
</dbReference>
<keyword evidence="1" id="KW-0472">Membrane</keyword>
<sequence length="174" mass="18598">MSIKKLIKKTTFLLNKKLLIIAANPVPTIFGRVESPSGPGTFADPLKTLGSLFANFIRLVFLGGALMAMIYLFWGAFDWLVAGGDKESVEKARLKITNAVIGMLLIVVGFVAFGVVTGDMLGIIKKQNGNWIFTIPTVNKCIGGGEVCDPAAAKPDCCEGYLCKPVTGGNICQR</sequence>
<evidence type="ECO:0000256" key="1">
    <source>
        <dbReference type="SAM" id="Phobius"/>
    </source>
</evidence>
<name>A0A1F7J9I8_9BACT</name>
<keyword evidence="1" id="KW-1133">Transmembrane helix</keyword>
<organism evidence="2 3">
    <name type="scientific">Candidatus Roizmanbacteria bacterium RIFCSPLOWO2_01_FULL_41_22</name>
    <dbReference type="NCBI Taxonomy" id="1802067"/>
    <lineage>
        <taxon>Bacteria</taxon>
        <taxon>Candidatus Roizmaniibacteriota</taxon>
    </lineage>
</organism>
<protein>
    <submittedName>
        <fullName evidence="2">Uncharacterized protein</fullName>
    </submittedName>
</protein>
<keyword evidence="1" id="KW-0812">Transmembrane</keyword>
<reference evidence="2 3" key="1">
    <citation type="journal article" date="2016" name="Nat. Commun.">
        <title>Thousands of microbial genomes shed light on interconnected biogeochemical processes in an aquifer system.</title>
        <authorList>
            <person name="Anantharaman K."/>
            <person name="Brown C.T."/>
            <person name="Hug L.A."/>
            <person name="Sharon I."/>
            <person name="Castelle C.J."/>
            <person name="Probst A.J."/>
            <person name="Thomas B.C."/>
            <person name="Singh A."/>
            <person name="Wilkins M.J."/>
            <person name="Karaoz U."/>
            <person name="Brodie E.L."/>
            <person name="Williams K.H."/>
            <person name="Hubbard S.S."/>
            <person name="Banfield J.F."/>
        </authorList>
    </citation>
    <scope>NUCLEOTIDE SEQUENCE [LARGE SCALE GENOMIC DNA]</scope>
</reference>
<gene>
    <name evidence="2" type="ORF">A2966_03250</name>
</gene>